<accession>A0A7D4TY73</accession>
<evidence type="ECO:0000313" key="1">
    <source>
        <dbReference type="EMBL" id="QKJ32975.1"/>
    </source>
</evidence>
<sequence length="154" mass="17326">MKRLLFTLAFGSLLTGCGDHHQTAQKIIDSPVIGTKEKMGENQPLALDYGQKWKIDQATQNNLVNLQNTVRAFDASEGKTIEDYQEVRLDLADGITKMVTECRMTGPAHEALHHWLKTFMNDVAALKQAKTLTEASDRYKTAKDQLALHTSYFE</sequence>
<name>A0A7D4TY73_9SPHI</name>
<proteinExistence type="predicted"/>
<evidence type="ECO:0000313" key="2">
    <source>
        <dbReference type="Proteomes" id="UP000505355"/>
    </source>
</evidence>
<dbReference type="Proteomes" id="UP000505355">
    <property type="component" value="Chromosome"/>
</dbReference>
<dbReference type="EMBL" id="CP054139">
    <property type="protein sequence ID" value="QKJ32975.1"/>
    <property type="molecule type" value="Genomic_DNA"/>
</dbReference>
<dbReference type="KEGG" id="mmab:HQ865_25560"/>
<reference evidence="1 2" key="1">
    <citation type="submission" date="2020-05" db="EMBL/GenBank/DDBJ databases">
        <title>Mucilaginibacter mali sp. nov.</title>
        <authorList>
            <person name="Kim H.S."/>
            <person name="Lee K.C."/>
            <person name="Suh M.K."/>
            <person name="Kim J.-S."/>
            <person name="Han K.-I."/>
            <person name="Eom M.K."/>
            <person name="Shin Y.K."/>
            <person name="Lee J.-S."/>
        </authorList>
    </citation>
    <scope>NUCLEOTIDE SEQUENCE [LARGE SCALE GENOMIC DNA]</scope>
    <source>
        <strain evidence="1 2">G2-14</strain>
    </source>
</reference>
<gene>
    <name evidence="1" type="ORF">HQ865_25560</name>
</gene>
<dbReference type="RefSeq" id="WP_173417620.1">
    <property type="nucleotide sequence ID" value="NZ_CP054139.1"/>
</dbReference>
<keyword evidence="2" id="KW-1185">Reference proteome</keyword>
<dbReference type="AlphaFoldDB" id="A0A7D4TY73"/>
<organism evidence="1 2">
    <name type="scientific">Mucilaginibacter mali</name>
    <dbReference type="NCBI Taxonomy" id="2740462"/>
    <lineage>
        <taxon>Bacteria</taxon>
        <taxon>Pseudomonadati</taxon>
        <taxon>Bacteroidota</taxon>
        <taxon>Sphingobacteriia</taxon>
        <taxon>Sphingobacteriales</taxon>
        <taxon>Sphingobacteriaceae</taxon>
        <taxon>Mucilaginibacter</taxon>
    </lineage>
</organism>
<dbReference type="PROSITE" id="PS51257">
    <property type="entry name" value="PROKAR_LIPOPROTEIN"/>
    <property type="match status" value="1"/>
</dbReference>
<protein>
    <submittedName>
        <fullName evidence="1">Uncharacterized protein</fullName>
    </submittedName>
</protein>